<organism evidence="2 3">
    <name type="scientific">Puccinia triticina</name>
    <dbReference type="NCBI Taxonomy" id="208348"/>
    <lineage>
        <taxon>Eukaryota</taxon>
        <taxon>Fungi</taxon>
        <taxon>Dikarya</taxon>
        <taxon>Basidiomycota</taxon>
        <taxon>Pucciniomycotina</taxon>
        <taxon>Pucciniomycetes</taxon>
        <taxon>Pucciniales</taxon>
        <taxon>Pucciniaceae</taxon>
        <taxon>Puccinia</taxon>
    </lineage>
</organism>
<dbReference type="GeneID" id="77809400"/>
<keyword evidence="3" id="KW-1185">Reference proteome</keyword>
<dbReference type="RefSeq" id="XP_053019707.1">
    <property type="nucleotide sequence ID" value="XM_053168505.1"/>
</dbReference>
<name>A0ABY7CJL7_9BASI</name>
<feature type="compositionally biased region" description="Pro residues" evidence="1">
    <location>
        <begin position="143"/>
        <end position="167"/>
    </location>
</feature>
<dbReference type="Proteomes" id="UP001164743">
    <property type="component" value="Chromosome 4A"/>
</dbReference>
<evidence type="ECO:0000313" key="3">
    <source>
        <dbReference type="Proteomes" id="UP001164743"/>
    </source>
</evidence>
<feature type="region of interest" description="Disordered" evidence="1">
    <location>
        <begin position="142"/>
        <end position="169"/>
    </location>
</feature>
<accession>A0ABY7CJL7</accession>
<sequence>MYRYMLCISARYGPPTELHSAHYTLLSADLRRPLVAKLGASAPVLRASAPTLILAELAPLQTIHHPNPPATPHPMAPFPHCCRLAAHPPSSFHAHSGQFFDPNLKAKRLLPDSLTKAGEDEHLNGGQSGPGAMWQLVTNYPTIQPPQHRPTTPKPPNHPKTAPPPHRPAIYIVEFGRSEQ</sequence>
<dbReference type="EMBL" id="CP110424">
    <property type="protein sequence ID" value="WAQ84152.1"/>
    <property type="molecule type" value="Genomic_DNA"/>
</dbReference>
<protein>
    <submittedName>
        <fullName evidence="2">Uncharacterized protein</fullName>
    </submittedName>
</protein>
<proteinExistence type="predicted"/>
<gene>
    <name evidence="2" type="ORF">PtA15_4A603</name>
</gene>
<reference evidence="2" key="1">
    <citation type="submission" date="2022-10" db="EMBL/GenBank/DDBJ databases">
        <title>Puccinia triticina Genome sequencing and assembly.</title>
        <authorList>
            <person name="Li C."/>
        </authorList>
    </citation>
    <scope>NUCLEOTIDE SEQUENCE</scope>
    <source>
        <strain evidence="2">Pt15</strain>
    </source>
</reference>
<evidence type="ECO:0000313" key="2">
    <source>
        <dbReference type="EMBL" id="WAQ84152.1"/>
    </source>
</evidence>
<evidence type="ECO:0000256" key="1">
    <source>
        <dbReference type="SAM" id="MobiDB-lite"/>
    </source>
</evidence>